<evidence type="ECO:0000256" key="8">
    <source>
        <dbReference type="ARBA" id="ARBA00023239"/>
    </source>
</evidence>
<gene>
    <name evidence="11 13" type="primary">psd</name>
    <name evidence="13" type="ORF">HMPREF0973_02099</name>
</gene>
<comment type="similarity">
    <text evidence="11">Belongs to the phosphatidylserine decarboxylase family. PSD-A subfamily.</text>
</comment>
<keyword evidence="14" id="KW-1185">Reference proteome</keyword>
<keyword evidence="2 11" id="KW-0444">Lipid biosynthesis</keyword>
<keyword evidence="10 11" id="KW-0670">Pyruvate</keyword>
<keyword evidence="7 11" id="KW-0594">Phospholipid biosynthesis</keyword>
<dbReference type="PANTHER" id="PTHR35809">
    <property type="entry name" value="ARCHAETIDYLSERINE DECARBOXYLASE PROENZYME-RELATED"/>
    <property type="match status" value="1"/>
</dbReference>
<accession>C9MR64</accession>
<dbReference type="STRING" id="649761.HMPREF0973_02099"/>
<evidence type="ECO:0000256" key="12">
    <source>
        <dbReference type="SAM" id="Phobius"/>
    </source>
</evidence>
<comment type="PTM">
    <text evidence="11">Is synthesized initially as an inactive proenzyme. Formation of the active enzyme involves a self-maturation process in which the active site pyruvoyl group is generated from an internal serine residue via an autocatalytic post-translational modification. Two non-identical subunits are generated from the proenzyme in this reaction, and the pyruvate is formed at the N-terminus of the alpha chain, which is derived from the carboxyl end of the proenzyme. The post-translation cleavage follows an unusual pathway, termed non-hydrolytic serinolysis, in which the side chain hydroxyl group of the serine supplies its oxygen atom to form the C-terminus of the beta chain, while the remainder of the serine residue undergoes an oxidative deamination to produce ammonia and the pyruvoyl prosthetic group on the alpha chain.</text>
</comment>
<comment type="pathway">
    <text evidence="11">Phospholipid metabolism; phosphatidylethanolamine biosynthesis; phosphatidylethanolamine from CDP-diacylglycerol: step 2/2.</text>
</comment>
<evidence type="ECO:0000256" key="7">
    <source>
        <dbReference type="ARBA" id="ARBA00023209"/>
    </source>
</evidence>
<dbReference type="InterPro" id="IPR003817">
    <property type="entry name" value="PS_Dcarbxylase"/>
</dbReference>
<dbReference type="UniPathway" id="UPA00558">
    <property type="reaction ID" value="UER00616"/>
</dbReference>
<dbReference type="AlphaFoldDB" id="C9MR64"/>
<dbReference type="GO" id="GO:0005886">
    <property type="term" value="C:plasma membrane"/>
    <property type="evidence" value="ECO:0007669"/>
    <property type="project" value="UniProtKB-SubCell"/>
</dbReference>
<dbReference type="EMBL" id="ACVA01000048">
    <property type="protein sequence ID" value="EEX18037.1"/>
    <property type="molecule type" value="Genomic_DNA"/>
</dbReference>
<feature type="active site" description="Schiff-base intermediate with substrate; via pyruvic acid" evidence="11">
    <location>
        <position position="224"/>
    </location>
</feature>
<feature type="transmembrane region" description="Helical" evidence="12">
    <location>
        <begin position="45"/>
        <end position="64"/>
    </location>
</feature>
<dbReference type="EC" id="4.1.1.65" evidence="11"/>
<keyword evidence="9 11" id="KW-1208">Phospholipid metabolism</keyword>
<keyword evidence="4 11" id="KW-0443">Lipid metabolism</keyword>
<dbReference type="GO" id="GO:0004609">
    <property type="term" value="F:phosphatidylserine decarboxylase activity"/>
    <property type="evidence" value="ECO:0007669"/>
    <property type="project" value="UniProtKB-UniRule"/>
</dbReference>
<feature type="site" description="Cleavage (non-hydrolytic); by autocatalysis" evidence="11">
    <location>
        <begin position="223"/>
        <end position="224"/>
    </location>
</feature>
<feature type="transmembrane region" description="Helical" evidence="12">
    <location>
        <begin position="70"/>
        <end position="88"/>
    </location>
</feature>
<comment type="subcellular location">
    <subcellularLocation>
        <location evidence="11">Cell membrane</location>
        <topology evidence="11">Peripheral membrane protein</topology>
    </subcellularLocation>
</comment>
<comment type="subunit">
    <text evidence="11">Heterodimer of a large membrane-associated beta subunit and a small pyruvoyl-containing alpha subunit.</text>
</comment>
<dbReference type="NCBIfam" id="NF003678">
    <property type="entry name" value="PRK05305.1-2"/>
    <property type="match status" value="1"/>
</dbReference>
<sequence>MIMKICRNDQKEVPLQALQNVDLTTMGKIKKKLKKIRIHREGTDTLLYSGICLALIALILWFAIPSKIPFWIFAVVFGTVYGIVLNFYRCPIRYFGSEETEGIVVAPADGHIVVIEEVDENTYFHERRLMISIFMSLWNVHANWFPVDGVVKSVQHFDGNFHKAWLPKASEENEHADTIITTPDGTDVLCRQIAGAMARRIVTYAKEGEECYIDEHLGFIKLGSRVDIFLPVGSEVCVKMGQATTGDQTVIAKLKPKK</sequence>
<comment type="caution">
    <text evidence="13">The sequence shown here is derived from an EMBL/GenBank/DDBJ whole genome shotgun (WGS) entry which is preliminary data.</text>
</comment>
<evidence type="ECO:0000256" key="10">
    <source>
        <dbReference type="ARBA" id="ARBA00023317"/>
    </source>
</evidence>
<dbReference type="HOGENOM" id="CLU_072492_1_0_10"/>
<keyword evidence="3 11" id="KW-0210">Decarboxylase</keyword>
<comment type="function">
    <text evidence="11">Catalyzes the formation of phosphatidylethanolamine (PtdEtn) from phosphatidylserine (PtdSer).</text>
</comment>
<keyword evidence="8 11" id="KW-0456">Lyase</keyword>
<evidence type="ECO:0000256" key="4">
    <source>
        <dbReference type="ARBA" id="ARBA00023098"/>
    </source>
</evidence>
<keyword evidence="6 11" id="KW-0865">Zymogen</keyword>
<evidence type="ECO:0000313" key="14">
    <source>
        <dbReference type="Proteomes" id="UP000003327"/>
    </source>
</evidence>
<feature type="modified residue" description="Pyruvic acid (Ser); by autocatalysis" evidence="11">
    <location>
        <position position="224"/>
    </location>
</feature>
<organism evidence="13 14">
    <name type="scientific">Prevotella veroralis F0319</name>
    <dbReference type="NCBI Taxonomy" id="649761"/>
    <lineage>
        <taxon>Bacteria</taxon>
        <taxon>Pseudomonadati</taxon>
        <taxon>Bacteroidota</taxon>
        <taxon>Bacteroidia</taxon>
        <taxon>Bacteroidales</taxon>
        <taxon>Prevotellaceae</taxon>
        <taxon>Prevotella</taxon>
    </lineage>
</organism>
<comment type="catalytic activity">
    <reaction evidence="11">
        <text>a 1,2-diacyl-sn-glycero-3-phospho-L-serine + H(+) = a 1,2-diacyl-sn-glycero-3-phosphoethanolamine + CO2</text>
        <dbReference type="Rhea" id="RHEA:20828"/>
        <dbReference type="ChEBI" id="CHEBI:15378"/>
        <dbReference type="ChEBI" id="CHEBI:16526"/>
        <dbReference type="ChEBI" id="CHEBI:57262"/>
        <dbReference type="ChEBI" id="CHEBI:64612"/>
        <dbReference type="EC" id="4.1.1.65"/>
    </reaction>
</comment>
<evidence type="ECO:0000256" key="11">
    <source>
        <dbReference type="HAMAP-Rule" id="MF_00664"/>
    </source>
</evidence>
<name>C9MR64_9BACT</name>
<evidence type="ECO:0000256" key="2">
    <source>
        <dbReference type="ARBA" id="ARBA00022516"/>
    </source>
</evidence>
<evidence type="ECO:0000256" key="5">
    <source>
        <dbReference type="ARBA" id="ARBA00023136"/>
    </source>
</evidence>
<evidence type="ECO:0000256" key="9">
    <source>
        <dbReference type="ARBA" id="ARBA00023264"/>
    </source>
</evidence>
<evidence type="ECO:0000256" key="1">
    <source>
        <dbReference type="ARBA" id="ARBA00022475"/>
    </source>
</evidence>
<protein>
    <recommendedName>
        <fullName evidence="11">Phosphatidylserine decarboxylase proenzyme</fullName>
        <ecNumber evidence="11">4.1.1.65</ecNumber>
    </recommendedName>
    <component>
        <recommendedName>
            <fullName evidence="11">Phosphatidylserine decarboxylase alpha chain</fullName>
        </recommendedName>
    </component>
    <component>
        <recommendedName>
            <fullName evidence="11">Phosphatidylserine decarboxylase beta chain</fullName>
        </recommendedName>
    </component>
</protein>
<dbReference type="eggNOG" id="COG0688">
    <property type="taxonomic scope" value="Bacteria"/>
</dbReference>
<keyword evidence="5 11" id="KW-0472">Membrane</keyword>
<proteinExistence type="inferred from homology"/>
<evidence type="ECO:0000313" key="13">
    <source>
        <dbReference type="EMBL" id="EEX18037.1"/>
    </source>
</evidence>
<dbReference type="HAMAP" id="MF_00664">
    <property type="entry name" value="PS_decarb_PSD_A"/>
    <property type="match status" value="1"/>
</dbReference>
<keyword evidence="1 11" id="KW-1003">Cell membrane</keyword>
<dbReference type="GO" id="GO:0006646">
    <property type="term" value="P:phosphatidylethanolamine biosynthetic process"/>
    <property type="evidence" value="ECO:0007669"/>
    <property type="project" value="UniProtKB-UniRule"/>
</dbReference>
<reference evidence="13 14" key="1">
    <citation type="submission" date="2009-09" db="EMBL/GenBank/DDBJ databases">
        <authorList>
            <person name="Weinstock G."/>
            <person name="Sodergren E."/>
            <person name="Clifton S."/>
            <person name="Fulton L."/>
            <person name="Fulton B."/>
            <person name="Courtney L."/>
            <person name="Fronick C."/>
            <person name="Harrison M."/>
            <person name="Strong C."/>
            <person name="Farmer C."/>
            <person name="Delahaunty K."/>
            <person name="Markovic C."/>
            <person name="Hall O."/>
            <person name="Minx P."/>
            <person name="Tomlinson C."/>
            <person name="Mitreva M."/>
            <person name="Nelson J."/>
            <person name="Hou S."/>
            <person name="Wollam A."/>
            <person name="Pepin K.H."/>
            <person name="Johnson M."/>
            <person name="Bhonagiri V."/>
            <person name="Nash W.E."/>
            <person name="Warren W."/>
            <person name="Chinwalla A."/>
            <person name="Mardis E.R."/>
            <person name="Wilson R.K."/>
        </authorList>
    </citation>
    <scope>NUCLEOTIDE SEQUENCE [LARGE SCALE GENOMIC DNA]</scope>
    <source>
        <strain evidence="13 14">F0319</strain>
    </source>
</reference>
<comment type="cofactor">
    <cofactor evidence="11">
        <name>pyruvate</name>
        <dbReference type="ChEBI" id="CHEBI:15361"/>
    </cofactor>
    <text evidence="11">Binds 1 pyruvoyl group covalently per subunit.</text>
</comment>
<keyword evidence="12" id="KW-0812">Transmembrane</keyword>
<evidence type="ECO:0000256" key="6">
    <source>
        <dbReference type="ARBA" id="ARBA00023145"/>
    </source>
</evidence>
<dbReference type="Pfam" id="PF02666">
    <property type="entry name" value="PS_Dcarbxylase"/>
    <property type="match status" value="1"/>
</dbReference>
<dbReference type="Proteomes" id="UP000003327">
    <property type="component" value="Unassembled WGS sequence"/>
</dbReference>
<feature type="chain" id="PRO_5023354214" description="Phosphatidylserine decarboxylase alpha chain" evidence="11">
    <location>
        <begin position="224"/>
        <end position="258"/>
    </location>
</feature>
<feature type="chain" id="PRO_5023354213" description="Phosphatidylserine decarboxylase beta chain" evidence="11">
    <location>
        <begin position="1"/>
        <end position="223"/>
    </location>
</feature>
<dbReference type="PANTHER" id="PTHR35809:SF1">
    <property type="entry name" value="ARCHAETIDYLSERINE DECARBOXYLASE PROENZYME-RELATED"/>
    <property type="match status" value="1"/>
</dbReference>
<keyword evidence="12" id="KW-1133">Transmembrane helix</keyword>
<evidence type="ECO:0000256" key="3">
    <source>
        <dbReference type="ARBA" id="ARBA00022793"/>
    </source>
</evidence>
<dbReference type="InterPro" id="IPR033175">
    <property type="entry name" value="PSD-A"/>
</dbReference>